<dbReference type="FunFam" id="2.40.30.110:FF:000003">
    <property type="entry name" value="Aminomethyltransferase"/>
    <property type="match status" value="1"/>
</dbReference>
<dbReference type="NCBIfam" id="TIGR00528">
    <property type="entry name" value="gcvT"/>
    <property type="match status" value="1"/>
</dbReference>
<comment type="function">
    <text evidence="7">The glycine cleavage system catalyzes the degradation of glycine.</text>
</comment>
<accession>A0A953IBZ1</accession>
<dbReference type="AlphaFoldDB" id="A0A953IBZ1"/>
<dbReference type="NCBIfam" id="NF001567">
    <property type="entry name" value="PRK00389.1"/>
    <property type="match status" value="1"/>
</dbReference>
<evidence type="ECO:0000256" key="1">
    <source>
        <dbReference type="ARBA" id="ARBA00008609"/>
    </source>
</evidence>
<dbReference type="InterPro" id="IPR028896">
    <property type="entry name" value="GcvT/YgfZ/DmdA"/>
</dbReference>
<evidence type="ECO:0000256" key="3">
    <source>
        <dbReference type="ARBA" id="ARBA00022576"/>
    </source>
</evidence>
<dbReference type="InterPro" id="IPR022903">
    <property type="entry name" value="GcvT_bac"/>
</dbReference>
<organism evidence="11 12">
    <name type="scientific">Symbiobacterium thermophilum</name>
    <dbReference type="NCBI Taxonomy" id="2734"/>
    <lineage>
        <taxon>Bacteria</taxon>
        <taxon>Bacillati</taxon>
        <taxon>Bacillota</taxon>
        <taxon>Clostridia</taxon>
        <taxon>Eubacteriales</taxon>
        <taxon>Symbiobacteriaceae</taxon>
        <taxon>Symbiobacterium</taxon>
    </lineage>
</organism>
<evidence type="ECO:0000313" key="11">
    <source>
        <dbReference type="EMBL" id="MBY6278283.1"/>
    </source>
</evidence>
<keyword evidence="3 7" id="KW-0032">Aminotransferase</keyword>
<dbReference type="InterPro" id="IPR013977">
    <property type="entry name" value="GcvT_C"/>
</dbReference>
<dbReference type="Pfam" id="PF01571">
    <property type="entry name" value="GCV_T"/>
    <property type="match status" value="1"/>
</dbReference>
<dbReference type="Gene3D" id="4.10.1250.10">
    <property type="entry name" value="Aminomethyltransferase fragment"/>
    <property type="match status" value="1"/>
</dbReference>
<comment type="similarity">
    <text evidence="1 7">Belongs to the GcvT family.</text>
</comment>
<dbReference type="GO" id="GO:0019464">
    <property type="term" value="P:glycine decarboxylation via glycine cleavage system"/>
    <property type="evidence" value="ECO:0007669"/>
    <property type="project" value="UniProtKB-UniRule"/>
</dbReference>
<dbReference type="RefSeq" id="WP_273381709.1">
    <property type="nucleotide sequence ID" value="NZ_PIUK01000423.1"/>
</dbReference>
<dbReference type="GO" id="GO:0005960">
    <property type="term" value="C:glycine cleavage complex"/>
    <property type="evidence" value="ECO:0007669"/>
    <property type="project" value="InterPro"/>
</dbReference>
<gene>
    <name evidence="7 11" type="primary">gcvT</name>
    <name evidence="11" type="ORF">CWE10_19365</name>
</gene>
<proteinExistence type="inferred from homology"/>
<dbReference type="EC" id="2.1.2.10" evidence="2 7"/>
<dbReference type="Gene3D" id="3.30.1360.120">
    <property type="entry name" value="Probable tRNA modification gtpase trme, domain 1"/>
    <property type="match status" value="1"/>
</dbReference>
<evidence type="ECO:0000259" key="9">
    <source>
        <dbReference type="Pfam" id="PF01571"/>
    </source>
</evidence>
<evidence type="ECO:0000256" key="6">
    <source>
        <dbReference type="ARBA" id="ARBA00047665"/>
    </source>
</evidence>
<dbReference type="PANTHER" id="PTHR43757:SF2">
    <property type="entry name" value="AMINOMETHYLTRANSFERASE, MITOCHONDRIAL"/>
    <property type="match status" value="1"/>
</dbReference>
<dbReference type="FunFam" id="3.30.70.1400:FF:000001">
    <property type="entry name" value="Aminomethyltransferase"/>
    <property type="match status" value="1"/>
</dbReference>
<dbReference type="Pfam" id="PF08669">
    <property type="entry name" value="GCV_T_C"/>
    <property type="match status" value="1"/>
</dbReference>
<dbReference type="FunFam" id="4.10.1250.10:FF:000001">
    <property type="entry name" value="Aminomethyltransferase"/>
    <property type="match status" value="1"/>
</dbReference>
<dbReference type="GO" id="GO:0008483">
    <property type="term" value="F:transaminase activity"/>
    <property type="evidence" value="ECO:0007669"/>
    <property type="project" value="UniProtKB-KW"/>
</dbReference>
<evidence type="ECO:0000313" key="12">
    <source>
        <dbReference type="Proteomes" id="UP000732377"/>
    </source>
</evidence>
<dbReference type="Gene3D" id="2.40.30.110">
    <property type="entry name" value="Aminomethyltransferase beta-barrel domains"/>
    <property type="match status" value="1"/>
</dbReference>
<protein>
    <recommendedName>
        <fullName evidence="2 7">Aminomethyltransferase</fullName>
        <ecNumber evidence="2 7">2.1.2.10</ecNumber>
    </recommendedName>
    <alternativeName>
        <fullName evidence="5 7">Glycine cleavage system T protein</fullName>
    </alternativeName>
</protein>
<reference evidence="11" key="1">
    <citation type="submission" date="2017-11" db="EMBL/GenBank/DDBJ databases">
        <title>Three new genomes from thermophilic consortium.</title>
        <authorList>
            <person name="Quaggio R."/>
            <person name="Amgarten D."/>
            <person name="Setubal J.C."/>
        </authorList>
    </citation>
    <scope>NUCLEOTIDE SEQUENCE</scope>
    <source>
        <strain evidence="11">ZCTH01-B2</strain>
    </source>
</reference>
<comment type="catalytic activity">
    <reaction evidence="6 7">
        <text>N(6)-[(R)-S(8)-aminomethyldihydrolipoyl]-L-lysyl-[protein] + (6S)-5,6,7,8-tetrahydrofolate = N(6)-[(R)-dihydrolipoyl]-L-lysyl-[protein] + (6R)-5,10-methylene-5,6,7,8-tetrahydrofolate + NH4(+)</text>
        <dbReference type="Rhea" id="RHEA:16945"/>
        <dbReference type="Rhea" id="RHEA-COMP:10475"/>
        <dbReference type="Rhea" id="RHEA-COMP:10492"/>
        <dbReference type="ChEBI" id="CHEBI:15636"/>
        <dbReference type="ChEBI" id="CHEBI:28938"/>
        <dbReference type="ChEBI" id="CHEBI:57453"/>
        <dbReference type="ChEBI" id="CHEBI:83100"/>
        <dbReference type="ChEBI" id="CHEBI:83143"/>
        <dbReference type="EC" id="2.1.2.10"/>
    </reaction>
</comment>
<keyword evidence="4 7" id="KW-0808">Transferase</keyword>
<evidence type="ECO:0000256" key="7">
    <source>
        <dbReference type="HAMAP-Rule" id="MF_00259"/>
    </source>
</evidence>
<dbReference type="InterPro" id="IPR029043">
    <property type="entry name" value="GcvT/YgfZ_C"/>
</dbReference>
<dbReference type="GO" id="GO:0005829">
    <property type="term" value="C:cytosol"/>
    <property type="evidence" value="ECO:0007669"/>
    <property type="project" value="TreeGrafter"/>
</dbReference>
<evidence type="ECO:0000256" key="2">
    <source>
        <dbReference type="ARBA" id="ARBA00012616"/>
    </source>
</evidence>
<sequence length="375" mass="41314">MNESLKRTPLYELHLKLGARMVPFGGWEMPVQYSSVIEEHRAVREAAGLFDVSHMGEFEVRGPQALDLIQLVSTNDAAKLAVGRVQYALMCYENGTVVDDILVYRLDEHRYWLVVNAGNTQKDWEWINTARERAGLHNLELIDRSAEIALLALQGPKAEEILQPLATGVVLSQLEPFSLAKNVTVAGVPTLVLSRTGYTGEDGFEIYVKAEDVAALWEALLEAGDEQGLLPCGLGARDTLRFEAKLPLYGHEISDQHNPLEAGLGFAVKLKTGVDFIGREALLKVKEQGLTRKLVGLEMIDRGIPRQGYPVAVGGEVVGEVTTGSFSPTLEKNIALAYVPVAHSEVGTEVEVIIRGRPLKARVVETPFYRSPHRR</sequence>
<dbReference type="InterPro" id="IPR006222">
    <property type="entry name" value="GCVT_N"/>
</dbReference>
<dbReference type="EMBL" id="PIUK01000423">
    <property type="protein sequence ID" value="MBY6278283.1"/>
    <property type="molecule type" value="Genomic_DNA"/>
</dbReference>
<evidence type="ECO:0000256" key="4">
    <source>
        <dbReference type="ARBA" id="ARBA00022679"/>
    </source>
</evidence>
<name>A0A953IBZ1_SYMTR</name>
<evidence type="ECO:0000256" key="8">
    <source>
        <dbReference type="PIRSR" id="PIRSR006487-1"/>
    </source>
</evidence>
<dbReference type="PANTHER" id="PTHR43757">
    <property type="entry name" value="AMINOMETHYLTRANSFERASE"/>
    <property type="match status" value="1"/>
</dbReference>
<dbReference type="InterPro" id="IPR027266">
    <property type="entry name" value="TrmE/GcvT-like"/>
</dbReference>
<comment type="subunit">
    <text evidence="7">The glycine cleavage system is composed of four proteins: P, T, L and H.</text>
</comment>
<dbReference type="InterPro" id="IPR006223">
    <property type="entry name" value="GcvT"/>
</dbReference>
<dbReference type="Gene3D" id="3.30.70.1400">
    <property type="entry name" value="Aminomethyltransferase beta-barrel domains"/>
    <property type="match status" value="1"/>
</dbReference>
<dbReference type="PIRSF" id="PIRSF006487">
    <property type="entry name" value="GcvT"/>
    <property type="match status" value="1"/>
</dbReference>
<dbReference type="GO" id="GO:0004047">
    <property type="term" value="F:aminomethyltransferase activity"/>
    <property type="evidence" value="ECO:0007669"/>
    <property type="project" value="UniProtKB-UniRule"/>
</dbReference>
<feature type="domain" description="GCVT N-terminal" evidence="9">
    <location>
        <begin position="10"/>
        <end position="271"/>
    </location>
</feature>
<evidence type="ECO:0000256" key="5">
    <source>
        <dbReference type="ARBA" id="ARBA00031395"/>
    </source>
</evidence>
<dbReference type="SUPFAM" id="SSF103025">
    <property type="entry name" value="Folate-binding domain"/>
    <property type="match status" value="1"/>
</dbReference>
<dbReference type="Proteomes" id="UP000732377">
    <property type="component" value="Unassembled WGS sequence"/>
</dbReference>
<dbReference type="SUPFAM" id="SSF101790">
    <property type="entry name" value="Aminomethyltransferase beta-barrel domain"/>
    <property type="match status" value="1"/>
</dbReference>
<dbReference type="HAMAP" id="MF_00259">
    <property type="entry name" value="GcvT"/>
    <property type="match status" value="1"/>
</dbReference>
<evidence type="ECO:0000259" key="10">
    <source>
        <dbReference type="Pfam" id="PF08669"/>
    </source>
</evidence>
<comment type="caution">
    <text evidence="11">The sequence shown here is derived from an EMBL/GenBank/DDBJ whole genome shotgun (WGS) entry which is preliminary data.</text>
</comment>
<feature type="binding site" evidence="8">
    <location>
        <position position="205"/>
    </location>
    <ligand>
        <name>substrate</name>
    </ligand>
</feature>
<feature type="domain" description="Aminomethyltransferase C-terminal" evidence="10">
    <location>
        <begin position="292"/>
        <end position="369"/>
    </location>
</feature>